<proteinExistence type="predicted"/>
<evidence type="ECO:0000313" key="5">
    <source>
        <dbReference type="EMBL" id="WZU68851.2"/>
    </source>
</evidence>
<dbReference type="RefSeq" id="WP_373635738.1">
    <property type="nucleotide sequence ID" value="NZ_CP151767.2"/>
</dbReference>
<accession>A0AAN0NK50</accession>
<protein>
    <submittedName>
        <fullName evidence="5">LacI family DNA-binding transcriptional regulator</fullName>
    </submittedName>
</protein>
<reference evidence="5 6" key="2">
    <citation type="submission" date="2024-08" db="EMBL/GenBank/DDBJ databases">
        <title>Phylogenomic analyses of a clade within the roseobacter group suggest taxonomic reassignments of species of the genera Aestuariivita, Citreicella, Loktanella, Nautella, Pelagibaca, Ruegeria, Thalassobius, Thiobacimonas and Tropicibacter, and the proposal o.</title>
        <authorList>
            <person name="Jeon C.O."/>
        </authorList>
    </citation>
    <scope>NUCLEOTIDE SEQUENCE [LARGE SCALE GENOMIC DNA]</scope>
    <source>
        <strain evidence="5 6">SS1-5</strain>
    </source>
</reference>
<dbReference type="PANTHER" id="PTHR30146">
    <property type="entry name" value="LACI-RELATED TRANSCRIPTIONAL REPRESSOR"/>
    <property type="match status" value="1"/>
</dbReference>
<dbReference type="Gene3D" id="1.10.260.40">
    <property type="entry name" value="lambda repressor-like DNA-binding domains"/>
    <property type="match status" value="1"/>
</dbReference>
<evidence type="ECO:0000313" key="6">
    <source>
        <dbReference type="Proteomes" id="UP001470809"/>
    </source>
</evidence>
<dbReference type="Pfam" id="PF00356">
    <property type="entry name" value="LacI"/>
    <property type="match status" value="1"/>
</dbReference>
<dbReference type="InterPro" id="IPR010982">
    <property type="entry name" value="Lambda_DNA-bd_dom_sf"/>
</dbReference>
<dbReference type="Gene3D" id="3.40.50.2300">
    <property type="match status" value="2"/>
</dbReference>
<feature type="domain" description="HTH lacI-type" evidence="4">
    <location>
        <begin position="13"/>
        <end position="67"/>
    </location>
</feature>
<dbReference type="GO" id="GO:0000976">
    <property type="term" value="F:transcription cis-regulatory region binding"/>
    <property type="evidence" value="ECO:0007669"/>
    <property type="project" value="TreeGrafter"/>
</dbReference>
<sequence length="358" mass="38573">MPNSNRFEDPGLATLKEIGAELGLSPATVSRALNGFPEVNVKTRDKVREAANRLGYRPNRVAQRLVTGRSGMVGMIVKIRQDMSADQTFFEMLTGLTAALAARDVDLVLAVDQEADPLVAYRKMLERDVLDGFVLNAPAHDDPRVAFLRENDIPFVLHGQSGDAVDYPCFGIDNQKVSADAVRLLTGLGHTRIALLNGKVNYAYAADRLEGFRTAMADAGLGAVDGFVGENAETESEGYLQALDMLSARDQARPTAFVCASTLIAAGVIRAVKDRGLRVPQDVSVVAHDDALPQLRAISFDPALTVTRAPLRDACAPLANLLVDHLAGAPPVQQITRAEMIVRQSTGPAPIEERTPWP</sequence>
<dbReference type="PROSITE" id="PS50932">
    <property type="entry name" value="HTH_LACI_2"/>
    <property type="match status" value="1"/>
</dbReference>
<evidence type="ECO:0000256" key="2">
    <source>
        <dbReference type="ARBA" id="ARBA00023125"/>
    </source>
</evidence>
<dbReference type="SMART" id="SM00354">
    <property type="entry name" value="HTH_LACI"/>
    <property type="match status" value="1"/>
</dbReference>
<evidence type="ECO:0000256" key="1">
    <source>
        <dbReference type="ARBA" id="ARBA00023015"/>
    </source>
</evidence>
<keyword evidence="3" id="KW-0804">Transcription</keyword>
<keyword evidence="6" id="KW-1185">Reference proteome</keyword>
<dbReference type="GO" id="GO:0003700">
    <property type="term" value="F:DNA-binding transcription factor activity"/>
    <property type="evidence" value="ECO:0007669"/>
    <property type="project" value="TreeGrafter"/>
</dbReference>
<reference evidence="6" key="1">
    <citation type="submission" date="2024-04" db="EMBL/GenBank/DDBJ databases">
        <title>Phylogenomic analyses of a clade within the roseobacter group suggest taxonomic reassignments of species of the genera Aestuariivita, Citreicella, Loktanella, Nautella, Pelagibaca, Ruegeria, Thalassobius, Thiobacimonas and Tropicibacter, and the proposal o.</title>
        <authorList>
            <person name="Jeon C.O."/>
        </authorList>
    </citation>
    <scope>NUCLEOTIDE SEQUENCE [LARGE SCALE GENOMIC DNA]</scope>
    <source>
        <strain evidence="6">SS1-5</strain>
    </source>
</reference>
<name>A0AAN0NK50_9RHOB</name>
<dbReference type="Pfam" id="PF13377">
    <property type="entry name" value="Peripla_BP_3"/>
    <property type="match status" value="1"/>
</dbReference>
<dbReference type="InterPro" id="IPR000843">
    <property type="entry name" value="HTH_LacI"/>
</dbReference>
<gene>
    <name evidence="5" type="ORF">AABB31_08290</name>
</gene>
<dbReference type="InterPro" id="IPR028082">
    <property type="entry name" value="Peripla_BP_I"/>
</dbReference>
<dbReference type="SUPFAM" id="SSF53822">
    <property type="entry name" value="Periplasmic binding protein-like I"/>
    <property type="match status" value="1"/>
</dbReference>
<dbReference type="AlphaFoldDB" id="A0AAN0NK50"/>
<dbReference type="CDD" id="cd01392">
    <property type="entry name" value="HTH_LacI"/>
    <property type="match status" value="1"/>
</dbReference>
<dbReference type="Proteomes" id="UP001470809">
    <property type="component" value="Chromosome"/>
</dbReference>
<dbReference type="CDD" id="cd20010">
    <property type="entry name" value="PBP1_AglR-like"/>
    <property type="match status" value="1"/>
</dbReference>
<dbReference type="EMBL" id="CP151767">
    <property type="protein sequence ID" value="WZU68851.2"/>
    <property type="molecule type" value="Genomic_DNA"/>
</dbReference>
<dbReference type="KEGG" id="yrh:AABB31_08290"/>
<evidence type="ECO:0000256" key="3">
    <source>
        <dbReference type="ARBA" id="ARBA00023163"/>
    </source>
</evidence>
<evidence type="ECO:0000259" key="4">
    <source>
        <dbReference type="PROSITE" id="PS50932"/>
    </source>
</evidence>
<dbReference type="PANTHER" id="PTHR30146:SF109">
    <property type="entry name" value="HTH-TYPE TRANSCRIPTIONAL REGULATOR GALS"/>
    <property type="match status" value="1"/>
</dbReference>
<keyword evidence="1" id="KW-0805">Transcription regulation</keyword>
<organism evidence="5 6">
    <name type="scientific">Yoonia rhodophyticola</name>
    <dbReference type="NCBI Taxonomy" id="3137370"/>
    <lineage>
        <taxon>Bacteria</taxon>
        <taxon>Pseudomonadati</taxon>
        <taxon>Pseudomonadota</taxon>
        <taxon>Alphaproteobacteria</taxon>
        <taxon>Rhodobacterales</taxon>
        <taxon>Paracoccaceae</taxon>
        <taxon>Yoonia</taxon>
    </lineage>
</organism>
<dbReference type="SUPFAM" id="SSF47413">
    <property type="entry name" value="lambda repressor-like DNA-binding domains"/>
    <property type="match status" value="1"/>
</dbReference>
<keyword evidence="2 5" id="KW-0238">DNA-binding</keyword>
<dbReference type="InterPro" id="IPR046335">
    <property type="entry name" value="LacI/GalR-like_sensor"/>
</dbReference>